<name>A0A1G2HJY6_9BACT</name>
<sequence length="119" mass="14182">MDRIIFDALVRKFCIRKLAQILYECVETNTTDRALLDWFTAESAFDKIHWSSQMSGIFLMALAEEFDRKANTERRQAKIDPNVINYETFDRLCGRAVWDYLYQPCKGMLPKEYTKIRFH</sequence>
<dbReference type="AlphaFoldDB" id="A0A1G2HJY6"/>
<accession>A0A1G2HJY6</accession>
<proteinExistence type="predicted"/>
<comment type="caution">
    <text evidence="1">The sequence shown here is derived from an EMBL/GenBank/DDBJ whole genome shotgun (WGS) entry which is preliminary data.</text>
</comment>
<dbReference type="EMBL" id="MHOL01000014">
    <property type="protein sequence ID" value="OGZ62739.1"/>
    <property type="molecule type" value="Genomic_DNA"/>
</dbReference>
<gene>
    <name evidence="1" type="ORF">A2639_02785</name>
</gene>
<dbReference type="Proteomes" id="UP000178991">
    <property type="component" value="Unassembled WGS sequence"/>
</dbReference>
<reference evidence="1 2" key="1">
    <citation type="journal article" date="2016" name="Nat. Commun.">
        <title>Thousands of microbial genomes shed light on interconnected biogeochemical processes in an aquifer system.</title>
        <authorList>
            <person name="Anantharaman K."/>
            <person name="Brown C.T."/>
            <person name="Hug L.A."/>
            <person name="Sharon I."/>
            <person name="Castelle C.J."/>
            <person name="Probst A.J."/>
            <person name="Thomas B.C."/>
            <person name="Singh A."/>
            <person name="Wilkins M.J."/>
            <person name="Karaoz U."/>
            <person name="Brodie E.L."/>
            <person name="Williams K.H."/>
            <person name="Hubbard S.S."/>
            <person name="Banfield J.F."/>
        </authorList>
    </citation>
    <scope>NUCLEOTIDE SEQUENCE [LARGE SCALE GENOMIC DNA]</scope>
</reference>
<evidence type="ECO:0000313" key="1">
    <source>
        <dbReference type="EMBL" id="OGZ62739.1"/>
    </source>
</evidence>
<organism evidence="1 2">
    <name type="scientific">Candidatus Staskawiczbacteria bacterium RIFCSPHIGHO2_01_FULL_34_27</name>
    <dbReference type="NCBI Taxonomy" id="1802199"/>
    <lineage>
        <taxon>Bacteria</taxon>
        <taxon>Candidatus Staskawicziibacteriota</taxon>
    </lineage>
</organism>
<evidence type="ECO:0000313" key="2">
    <source>
        <dbReference type="Proteomes" id="UP000178991"/>
    </source>
</evidence>
<protein>
    <submittedName>
        <fullName evidence="1">Uncharacterized protein</fullName>
    </submittedName>
</protein>